<sequence length="140" mass="16021">MSRLKFGIQFSITSRLWRRHIDHRLAQVGFTDVSWSPLLHLDEFGDGISQKALASSVGIEGSSLVRLLDSLEKKGLITRQADQHDRRTKRIYLTDEGRQQVSVLRGHLQEIEEDMLSDISDEEIDTMLGVLNKLTTRFKS</sequence>
<accession>A0AAN0Y8A3</accession>
<evidence type="ECO:0000313" key="5">
    <source>
        <dbReference type="EMBL" id="ANQ15543.1"/>
    </source>
</evidence>
<dbReference type="PROSITE" id="PS01117">
    <property type="entry name" value="HTH_MARR_1"/>
    <property type="match status" value="1"/>
</dbReference>
<dbReference type="InterPro" id="IPR023187">
    <property type="entry name" value="Tscrpt_reg_MarR-type_CS"/>
</dbReference>
<dbReference type="InterPro" id="IPR000835">
    <property type="entry name" value="HTH_MarR-typ"/>
</dbReference>
<dbReference type="SMART" id="SM00347">
    <property type="entry name" value="HTH_MARR"/>
    <property type="match status" value="1"/>
</dbReference>
<gene>
    <name evidence="5" type="ORF">BA890_22860</name>
</gene>
<dbReference type="PRINTS" id="PR00598">
    <property type="entry name" value="HTHMARR"/>
</dbReference>
<dbReference type="InterPro" id="IPR036390">
    <property type="entry name" value="WH_DNA-bd_sf"/>
</dbReference>
<keyword evidence="1" id="KW-0805">Transcription regulation</keyword>
<keyword evidence="2" id="KW-0238">DNA-binding</keyword>
<keyword evidence="6" id="KW-1185">Reference proteome</keyword>
<dbReference type="PROSITE" id="PS50995">
    <property type="entry name" value="HTH_MARR_2"/>
    <property type="match status" value="1"/>
</dbReference>
<dbReference type="Pfam" id="PF12802">
    <property type="entry name" value="MarR_2"/>
    <property type="match status" value="1"/>
</dbReference>
<feature type="domain" description="HTH marR-type" evidence="4">
    <location>
        <begin position="1"/>
        <end position="136"/>
    </location>
</feature>
<organism evidence="5 6">
    <name type="scientific">Vibrio natriegens NBRC 15636 = ATCC 14048 = DSM 759</name>
    <dbReference type="NCBI Taxonomy" id="1219067"/>
    <lineage>
        <taxon>Bacteria</taxon>
        <taxon>Pseudomonadati</taxon>
        <taxon>Pseudomonadota</taxon>
        <taxon>Gammaproteobacteria</taxon>
        <taxon>Vibrionales</taxon>
        <taxon>Vibrionaceae</taxon>
        <taxon>Vibrio</taxon>
    </lineage>
</organism>
<dbReference type="InterPro" id="IPR036388">
    <property type="entry name" value="WH-like_DNA-bd_sf"/>
</dbReference>
<evidence type="ECO:0000256" key="3">
    <source>
        <dbReference type="ARBA" id="ARBA00023163"/>
    </source>
</evidence>
<reference evidence="5 6" key="1">
    <citation type="submission" date="2016-07" db="EMBL/GenBank/DDBJ databases">
        <title>Developing Vibrio natriegens as a novel, fast-growing host for biotechnology.</title>
        <authorList>
            <person name="Weinstock M.T."/>
            <person name="Hesek E.D."/>
            <person name="Wilson C.M."/>
            <person name="Gibson D.G."/>
        </authorList>
    </citation>
    <scope>NUCLEOTIDE SEQUENCE [LARGE SCALE GENOMIC DNA]</scope>
    <source>
        <strain evidence="5 6">ATCC 14048</strain>
    </source>
</reference>
<evidence type="ECO:0000256" key="2">
    <source>
        <dbReference type="ARBA" id="ARBA00023125"/>
    </source>
</evidence>
<dbReference type="GO" id="GO:0003700">
    <property type="term" value="F:DNA-binding transcription factor activity"/>
    <property type="evidence" value="ECO:0007669"/>
    <property type="project" value="InterPro"/>
</dbReference>
<dbReference type="EMBL" id="CP016346">
    <property type="protein sequence ID" value="ANQ15543.1"/>
    <property type="molecule type" value="Genomic_DNA"/>
</dbReference>
<dbReference type="SUPFAM" id="SSF46785">
    <property type="entry name" value="Winged helix' DNA-binding domain"/>
    <property type="match status" value="1"/>
</dbReference>
<dbReference type="RefSeq" id="WP_020333778.1">
    <property type="nucleotide sequence ID" value="NZ_ATFJ01000012.1"/>
</dbReference>
<protein>
    <submittedName>
        <fullName evidence="5">Transcriptional regulator</fullName>
    </submittedName>
</protein>
<dbReference type="GeneID" id="70914929"/>
<evidence type="ECO:0000259" key="4">
    <source>
        <dbReference type="PROSITE" id="PS50995"/>
    </source>
</evidence>
<keyword evidence="3" id="KW-0804">Transcription</keyword>
<dbReference type="AlphaFoldDB" id="A0AAN0Y8A3"/>
<evidence type="ECO:0000313" key="6">
    <source>
        <dbReference type="Proteomes" id="UP000092741"/>
    </source>
</evidence>
<dbReference type="PANTHER" id="PTHR42756">
    <property type="entry name" value="TRANSCRIPTIONAL REGULATOR, MARR"/>
    <property type="match status" value="1"/>
</dbReference>
<dbReference type="GO" id="GO:0003677">
    <property type="term" value="F:DNA binding"/>
    <property type="evidence" value="ECO:0007669"/>
    <property type="project" value="UniProtKB-KW"/>
</dbReference>
<dbReference type="Proteomes" id="UP000092741">
    <property type="component" value="Chromosome 2"/>
</dbReference>
<dbReference type="KEGG" id="vna:PN96_19010"/>
<dbReference type="PANTHER" id="PTHR42756:SF1">
    <property type="entry name" value="TRANSCRIPTIONAL REPRESSOR OF EMRAB OPERON"/>
    <property type="match status" value="1"/>
</dbReference>
<name>A0AAN0Y8A3_VIBNA</name>
<proteinExistence type="predicted"/>
<evidence type="ECO:0000256" key="1">
    <source>
        <dbReference type="ARBA" id="ARBA00023015"/>
    </source>
</evidence>
<dbReference type="Gene3D" id="1.10.10.10">
    <property type="entry name" value="Winged helix-like DNA-binding domain superfamily/Winged helix DNA-binding domain"/>
    <property type="match status" value="1"/>
</dbReference>